<proteinExistence type="predicted"/>
<organism evidence="2 3">
    <name type="scientific">Candidatus Kaiserbacteria bacterium RIFCSPHIGHO2_02_FULL_49_11</name>
    <dbReference type="NCBI Taxonomy" id="1798489"/>
    <lineage>
        <taxon>Bacteria</taxon>
        <taxon>Candidatus Kaiseribacteriota</taxon>
    </lineage>
</organism>
<dbReference type="Gene3D" id="1.10.3730.20">
    <property type="match status" value="1"/>
</dbReference>
<keyword evidence="1" id="KW-0472">Membrane</keyword>
<evidence type="ECO:0000313" key="2">
    <source>
        <dbReference type="EMBL" id="OGG54736.1"/>
    </source>
</evidence>
<keyword evidence="1" id="KW-1133">Transmembrane helix</keyword>
<feature type="transmembrane region" description="Helical" evidence="1">
    <location>
        <begin position="85"/>
        <end position="103"/>
    </location>
</feature>
<protein>
    <recommendedName>
        <fullName evidence="4">EamA domain-containing protein</fullName>
    </recommendedName>
</protein>
<sequence length="104" mass="11072">MTASIVLIIGGIVLTLGDIIFKFWVEKPQPLLYIIGLGVYLVGLMLLVQSFKTENIADASATLVVANLVTLSLVSWLYFGEKLSALQLAGIGVGLIAILLLELG</sequence>
<evidence type="ECO:0000313" key="3">
    <source>
        <dbReference type="Proteomes" id="UP000177659"/>
    </source>
</evidence>
<keyword evidence="1" id="KW-0812">Transmembrane</keyword>
<dbReference type="SUPFAM" id="SSF103481">
    <property type="entry name" value="Multidrug resistance efflux transporter EmrE"/>
    <property type="match status" value="1"/>
</dbReference>
<evidence type="ECO:0000256" key="1">
    <source>
        <dbReference type="SAM" id="Phobius"/>
    </source>
</evidence>
<feature type="transmembrane region" description="Helical" evidence="1">
    <location>
        <begin position="31"/>
        <end position="48"/>
    </location>
</feature>
<gene>
    <name evidence="2" type="ORF">A3D62_00995</name>
</gene>
<dbReference type="AlphaFoldDB" id="A0A1F6CZX9"/>
<reference evidence="2 3" key="1">
    <citation type="journal article" date="2016" name="Nat. Commun.">
        <title>Thousands of microbial genomes shed light on interconnected biogeochemical processes in an aquifer system.</title>
        <authorList>
            <person name="Anantharaman K."/>
            <person name="Brown C.T."/>
            <person name="Hug L.A."/>
            <person name="Sharon I."/>
            <person name="Castelle C.J."/>
            <person name="Probst A.J."/>
            <person name="Thomas B.C."/>
            <person name="Singh A."/>
            <person name="Wilkins M.J."/>
            <person name="Karaoz U."/>
            <person name="Brodie E.L."/>
            <person name="Williams K.H."/>
            <person name="Hubbard S.S."/>
            <person name="Banfield J.F."/>
        </authorList>
    </citation>
    <scope>NUCLEOTIDE SEQUENCE [LARGE SCALE GENOMIC DNA]</scope>
</reference>
<feature type="transmembrane region" description="Helical" evidence="1">
    <location>
        <begin position="60"/>
        <end position="79"/>
    </location>
</feature>
<dbReference type="Proteomes" id="UP000177659">
    <property type="component" value="Unassembled WGS sequence"/>
</dbReference>
<feature type="transmembrane region" description="Helical" evidence="1">
    <location>
        <begin position="5"/>
        <end position="25"/>
    </location>
</feature>
<name>A0A1F6CZX9_9BACT</name>
<dbReference type="EMBL" id="MFLC01000033">
    <property type="protein sequence ID" value="OGG54736.1"/>
    <property type="molecule type" value="Genomic_DNA"/>
</dbReference>
<dbReference type="InterPro" id="IPR037185">
    <property type="entry name" value="EmrE-like"/>
</dbReference>
<evidence type="ECO:0008006" key="4">
    <source>
        <dbReference type="Google" id="ProtNLM"/>
    </source>
</evidence>
<accession>A0A1F6CZX9</accession>
<comment type="caution">
    <text evidence="2">The sequence shown here is derived from an EMBL/GenBank/DDBJ whole genome shotgun (WGS) entry which is preliminary data.</text>
</comment>